<dbReference type="OrthoDB" id="10053467at2759"/>
<feature type="compositionally biased region" description="Acidic residues" evidence="1">
    <location>
        <begin position="126"/>
        <end position="137"/>
    </location>
</feature>
<evidence type="ECO:0000256" key="1">
    <source>
        <dbReference type="SAM" id="MobiDB-lite"/>
    </source>
</evidence>
<feature type="compositionally biased region" description="Low complexity" evidence="1">
    <location>
        <begin position="407"/>
        <end position="422"/>
    </location>
</feature>
<keyword evidence="3" id="KW-1185">Reference proteome</keyword>
<proteinExistence type="predicted"/>
<reference evidence="3" key="1">
    <citation type="journal article" date="2008" name="Nat. Genet.">
        <title>The Pristionchus pacificus genome provides a unique perspective on nematode lifestyle and parasitism.</title>
        <authorList>
            <person name="Dieterich C."/>
            <person name="Clifton S.W."/>
            <person name="Schuster L.N."/>
            <person name="Chinwalla A."/>
            <person name="Delehaunty K."/>
            <person name="Dinkelacker I."/>
            <person name="Fulton L."/>
            <person name="Fulton R."/>
            <person name="Godfrey J."/>
            <person name="Minx P."/>
            <person name="Mitreva M."/>
            <person name="Roeseler W."/>
            <person name="Tian H."/>
            <person name="Witte H."/>
            <person name="Yang S.P."/>
            <person name="Wilson R.K."/>
            <person name="Sommer R.J."/>
        </authorList>
    </citation>
    <scope>NUCLEOTIDE SEQUENCE [LARGE SCALE GENOMIC DNA]</scope>
    <source>
        <strain evidence="3">PS312</strain>
    </source>
</reference>
<feature type="compositionally biased region" description="Basic and acidic residues" evidence="1">
    <location>
        <begin position="300"/>
        <end position="318"/>
    </location>
</feature>
<feature type="compositionally biased region" description="Basic and acidic residues" evidence="1">
    <location>
        <begin position="477"/>
        <end position="487"/>
    </location>
</feature>
<feature type="compositionally biased region" description="Basic and acidic residues" evidence="1">
    <location>
        <begin position="249"/>
        <end position="263"/>
    </location>
</feature>
<organism evidence="2 3">
    <name type="scientific">Pristionchus pacificus</name>
    <name type="common">Parasitic nematode worm</name>
    <dbReference type="NCBI Taxonomy" id="54126"/>
    <lineage>
        <taxon>Eukaryota</taxon>
        <taxon>Metazoa</taxon>
        <taxon>Ecdysozoa</taxon>
        <taxon>Nematoda</taxon>
        <taxon>Chromadorea</taxon>
        <taxon>Rhabditida</taxon>
        <taxon>Rhabditina</taxon>
        <taxon>Diplogasteromorpha</taxon>
        <taxon>Diplogasteroidea</taxon>
        <taxon>Neodiplogasteridae</taxon>
        <taxon>Pristionchus</taxon>
    </lineage>
</organism>
<feature type="compositionally biased region" description="Low complexity" evidence="1">
    <location>
        <begin position="431"/>
        <end position="471"/>
    </location>
</feature>
<feature type="region of interest" description="Disordered" evidence="1">
    <location>
        <begin position="80"/>
        <end position="139"/>
    </location>
</feature>
<dbReference type="AlphaFoldDB" id="A0A2A6BN38"/>
<name>A0A2A6BN38_PRIPA</name>
<feature type="compositionally biased region" description="Low complexity" evidence="1">
    <location>
        <begin position="353"/>
        <end position="378"/>
    </location>
</feature>
<feature type="compositionally biased region" description="Basic and acidic residues" evidence="1">
    <location>
        <begin position="192"/>
        <end position="203"/>
    </location>
</feature>
<feature type="compositionally biased region" description="Basic and acidic residues" evidence="1">
    <location>
        <begin position="213"/>
        <end position="242"/>
    </location>
</feature>
<accession>A0A2A6BN38</accession>
<feature type="compositionally biased region" description="Basic and acidic residues" evidence="1">
    <location>
        <begin position="102"/>
        <end position="111"/>
    </location>
</feature>
<protein>
    <submittedName>
        <fullName evidence="2">Uncharacterized protein</fullName>
    </submittedName>
</protein>
<dbReference type="EnsemblMetazoa" id="PPA23088.1">
    <property type="protein sequence ID" value="PPA23088.1"/>
    <property type="gene ID" value="WBGene00112642"/>
</dbReference>
<feature type="compositionally biased region" description="Basic and acidic residues" evidence="1">
    <location>
        <begin position="271"/>
        <end position="289"/>
    </location>
</feature>
<feature type="compositionally biased region" description="Basic and acidic residues" evidence="1">
    <location>
        <begin position="379"/>
        <end position="389"/>
    </location>
</feature>
<accession>A0A8R1UER0</accession>
<feature type="region of interest" description="Disordered" evidence="1">
    <location>
        <begin position="192"/>
        <end position="546"/>
    </location>
</feature>
<evidence type="ECO:0000313" key="3">
    <source>
        <dbReference type="Proteomes" id="UP000005239"/>
    </source>
</evidence>
<dbReference type="Proteomes" id="UP000005239">
    <property type="component" value="Unassembled WGS sequence"/>
</dbReference>
<sequence>MVASVATQVTETGYAGFTIPLSIWLAGKCYRVQYDLNLTMEQTAVYNTTTTISIGEYTPQFYSIAKRFGAEKLKRAREQLGIPGLDGGGGSIPSLSPAPPPDKIRKKDRVILRRVRSQQSRRADREAEDEDGGEGQGDDVAWLRPRAFLSHAIAFDCGETEEGREEEDILALLWDLDPSASPLTSSAMERLKKEEKKRDKDHPVGSSPSTTSEKMKQLERKLKEGAMDRKKEKEREKDKEKFAMSLSSLEKKEKERKEKDLLDRLPTLSQSERKEKERKEKRKEDDDGRPSSAAGAMNGVEREKKKERERERDKEKDLPSLTPSESSSAYKREKEKEKERKKKDKDRDRPPKEVSSSLLPSSSSSTATSSIPSLLSISVKRDKEAEKRNPPSITPPPVLIRQECAPSTAGLSSRGRGSASPPTLMPMANGRSSDYSSSRPSYGTGSGTVASQSTSSASALPSLQQPSPCSSIGGDQFGRETPSEKASGRSSISPGLRNEETASSGGSSASSHSSDRREQKRIPKLAPSQREREAMSAPLSSIDAASVRRRIDSLTDDDKIFDIALLLIDLDDTSYVNQSSSGPSLTYDLSKLDQKDLLRLDSVLSGS</sequence>
<evidence type="ECO:0000313" key="2">
    <source>
        <dbReference type="EnsemblMetazoa" id="PPA23088.1"/>
    </source>
</evidence>
<reference evidence="2" key="2">
    <citation type="submission" date="2022-06" db="UniProtKB">
        <authorList>
            <consortium name="EnsemblMetazoa"/>
        </authorList>
    </citation>
    <scope>IDENTIFICATION</scope>
    <source>
        <strain evidence="2">PS312</strain>
    </source>
</reference>
<feature type="compositionally biased region" description="Low complexity" evidence="1">
    <location>
        <begin position="502"/>
        <end position="512"/>
    </location>
</feature>
<gene>
    <name evidence="2" type="primary">WBGene00112642</name>
</gene>